<reference evidence="1 2" key="1">
    <citation type="journal article" date="2013" name="Genome Announc.">
        <title>Draft Genome Sequence of Rhodococcus ruber Strain BKS 20-38.</title>
        <authorList>
            <person name="Bala M."/>
            <person name="Kumar S."/>
            <person name="Raghava G.P."/>
            <person name="Mayilraj S."/>
        </authorList>
    </citation>
    <scope>NUCLEOTIDE SEQUENCE [LARGE SCALE GENOMIC DNA]</scope>
    <source>
        <strain evidence="1 2">BKS 20-38</strain>
    </source>
</reference>
<gene>
    <name evidence="1" type="ORF">G352_06344</name>
</gene>
<dbReference type="Gene3D" id="3.20.20.70">
    <property type="entry name" value="Aldolase class I"/>
    <property type="match status" value="1"/>
</dbReference>
<dbReference type="PATRIC" id="fig|1278076.4.peg.1321"/>
<comment type="caution">
    <text evidence="1">The sequence shown here is derived from an EMBL/GenBank/DDBJ whole genome shotgun (WGS) entry which is preliminary data.</text>
</comment>
<dbReference type="AlphaFoldDB" id="M3A151"/>
<evidence type="ECO:0000313" key="1">
    <source>
        <dbReference type="EMBL" id="EME66274.1"/>
    </source>
</evidence>
<dbReference type="RefSeq" id="WP_003935365.1">
    <property type="nucleotide sequence ID" value="NZ_AOEX01000025.1"/>
</dbReference>
<keyword evidence="2" id="KW-1185">Reference proteome</keyword>
<sequence length="54" mass="5934">MRTRFTEAFGVEHPVVQGGMMWAGRAELVDRMVPEAESIIEDRLRGFVAQGAGA</sequence>
<name>M3A151_9NOCA</name>
<proteinExistence type="predicted"/>
<accession>M3A151</accession>
<keyword evidence="1" id="KW-0560">Oxidoreductase</keyword>
<protein>
    <submittedName>
        <fullName evidence="1">2-nitropropane dioxygenase</fullName>
    </submittedName>
</protein>
<keyword evidence="1" id="KW-0223">Dioxygenase</keyword>
<dbReference type="GO" id="GO:0051213">
    <property type="term" value="F:dioxygenase activity"/>
    <property type="evidence" value="ECO:0007669"/>
    <property type="project" value="UniProtKB-KW"/>
</dbReference>
<dbReference type="Proteomes" id="UP000011731">
    <property type="component" value="Unassembled WGS sequence"/>
</dbReference>
<organism evidence="1 2">
    <name type="scientific">Rhodococcus ruber BKS 20-38</name>
    <dbReference type="NCBI Taxonomy" id="1278076"/>
    <lineage>
        <taxon>Bacteria</taxon>
        <taxon>Bacillati</taxon>
        <taxon>Actinomycetota</taxon>
        <taxon>Actinomycetes</taxon>
        <taxon>Mycobacteriales</taxon>
        <taxon>Nocardiaceae</taxon>
        <taxon>Rhodococcus</taxon>
    </lineage>
</organism>
<dbReference type="EMBL" id="AOEX01000025">
    <property type="protein sequence ID" value="EME66274.1"/>
    <property type="molecule type" value="Genomic_DNA"/>
</dbReference>
<evidence type="ECO:0000313" key="2">
    <source>
        <dbReference type="Proteomes" id="UP000011731"/>
    </source>
</evidence>
<dbReference type="InterPro" id="IPR013785">
    <property type="entry name" value="Aldolase_TIM"/>
</dbReference>